<evidence type="ECO:0000313" key="2">
    <source>
        <dbReference type="EMBL" id="PTL58321.1"/>
    </source>
</evidence>
<dbReference type="Proteomes" id="UP000240739">
    <property type="component" value="Unassembled WGS sequence"/>
</dbReference>
<evidence type="ECO:0000313" key="3">
    <source>
        <dbReference type="Proteomes" id="UP000240739"/>
    </source>
</evidence>
<dbReference type="InterPro" id="IPR000551">
    <property type="entry name" value="MerR-type_HTH_dom"/>
</dbReference>
<comment type="caution">
    <text evidence="2">The sequence shown here is derived from an EMBL/GenBank/DDBJ whole genome shotgun (WGS) entry which is preliminary data.</text>
</comment>
<dbReference type="RefSeq" id="WP_107566759.1">
    <property type="nucleotide sequence ID" value="NZ_PYYB01000001.1"/>
</dbReference>
<dbReference type="Pfam" id="PF13411">
    <property type="entry name" value="MerR_1"/>
    <property type="match status" value="1"/>
</dbReference>
<sequence length="377" mass="39741">MPPDSRTLSATEFAEITGVSRERLRTWERRHAFPEPVRIGRGARRYLVDDVPRVVAVRRSVDRGIPLETAVSAARTQPAAGISDAARSALAEHAPIALVVVSGPEPLRIEEVNALVRARPGAPSPGDDLLELAPWYADHPGAATLRSLFASTSVAAACEHPDWTAGMVGTANAIAYRLPQEAGRPPLVALVGIDTARERQLRRDLDAVAQERAALRATLEQRGRWSAATDAVVRAARARGGMQALAEAADGLVRNTGALDAAVAPYMTGALVLGRSSRGRLGPGTITVTAYEELAAALRDGTPTWLGAGAGAAVGVPPELAAHVVPVVAAGEPLGALVLLFDEEDDLQDVPTEVLLTISTVLGFVLVRERVVDQLRD</sequence>
<dbReference type="InterPro" id="IPR009061">
    <property type="entry name" value="DNA-bd_dom_put_sf"/>
</dbReference>
<keyword evidence="3" id="KW-1185">Reference proteome</keyword>
<dbReference type="OrthoDB" id="5243049at2"/>
<name>A0A2T4UGF0_9ACTN</name>
<dbReference type="GO" id="GO:0003677">
    <property type="term" value="F:DNA binding"/>
    <property type="evidence" value="ECO:0007669"/>
    <property type="project" value="InterPro"/>
</dbReference>
<feature type="domain" description="HTH merR-type" evidence="1">
    <location>
        <begin position="7"/>
        <end position="76"/>
    </location>
</feature>
<dbReference type="SMART" id="SM00422">
    <property type="entry name" value="HTH_MERR"/>
    <property type="match status" value="1"/>
</dbReference>
<accession>A0A2T4UGF0</accession>
<dbReference type="SUPFAM" id="SSF46955">
    <property type="entry name" value="Putative DNA-binding domain"/>
    <property type="match status" value="1"/>
</dbReference>
<proteinExistence type="predicted"/>
<dbReference type="EMBL" id="PYYB01000001">
    <property type="protein sequence ID" value="PTL58321.1"/>
    <property type="molecule type" value="Genomic_DNA"/>
</dbReference>
<gene>
    <name evidence="2" type="ORF">C7Y72_00980</name>
</gene>
<dbReference type="Gene3D" id="1.10.1660.10">
    <property type="match status" value="1"/>
</dbReference>
<dbReference type="GO" id="GO:0006355">
    <property type="term" value="P:regulation of DNA-templated transcription"/>
    <property type="evidence" value="ECO:0007669"/>
    <property type="project" value="InterPro"/>
</dbReference>
<dbReference type="AlphaFoldDB" id="A0A2T4UGF0"/>
<evidence type="ECO:0000259" key="1">
    <source>
        <dbReference type="PROSITE" id="PS50937"/>
    </source>
</evidence>
<reference evidence="2 3" key="1">
    <citation type="submission" date="2018-03" db="EMBL/GenBank/DDBJ databases">
        <title>Aquarubrobacter algicola gen. nov., sp. nov., a novel actinobacterium isolated from shallow eutrophic lake during the end of cyanobacterial harmful algal blooms.</title>
        <authorList>
            <person name="Chun S.J."/>
        </authorList>
    </citation>
    <scope>NUCLEOTIDE SEQUENCE [LARGE SCALE GENOMIC DNA]</scope>
    <source>
        <strain evidence="2 3">Seoho-28</strain>
    </source>
</reference>
<organism evidence="2 3">
    <name type="scientific">Paraconexibacter algicola</name>
    <dbReference type="NCBI Taxonomy" id="2133960"/>
    <lineage>
        <taxon>Bacteria</taxon>
        <taxon>Bacillati</taxon>
        <taxon>Actinomycetota</taxon>
        <taxon>Thermoleophilia</taxon>
        <taxon>Solirubrobacterales</taxon>
        <taxon>Paraconexibacteraceae</taxon>
        <taxon>Paraconexibacter</taxon>
    </lineage>
</organism>
<protein>
    <recommendedName>
        <fullName evidence="1">HTH merR-type domain-containing protein</fullName>
    </recommendedName>
</protein>
<dbReference type="PROSITE" id="PS50937">
    <property type="entry name" value="HTH_MERR_2"/>
    <property type="match status" value="1"/>
</dbReference>